<dbReference type="OrthoDB" id="2111604at2"/>
<dbReference type="HOGENOM" id="CLU_039811_4_1_9"/>
<evidence type="ECO:0000313" key="1">
    <source>
        <dbReference type="EMBL" id="ABR50386.1"/>
    </source>
</evidence>
<dbReference type="AlphaFoldDB" id="A6TW18"/>
<sequence length="409" mass="45806">MSKFNKRNLTPKVLSILFALLMWIYVMGAINPRVTRDLSNIPVDLLYIDELRQEGLVLMDNEEFTVRVRLTGRRDEVYNVSLDQVRVRADLRGFRLGTNNVPVEVTAPNNVDVDYNPRFIRVELEEIVSKQKEVRVEVVGEPAEGYAMGNPQYRPTVVSVEGPESIVNSVEYVRATLNLNGERENVSVSLPLQALNSRGGEVTNVEVKTPYVDVDLQIDQMRTVTVEAVTDIQLAEGYRISNINVTPERVTLRGQADILAEIESIQTAPINISNLQEDRTVEAILVLPEGVTVVGDNDVTVTITVERVAERVFTLERDKVQFRNLANGLVVNQEAIPQTLEVTVTGPEDVVTEIQQENISIIVDLQGLDENEYTIEPIVSLPFNIQTQIDDISLNPTDIQITLSSEIDQ</sequence>
<gene>
    <name evidence="1" type="ordered locus">Amet_4312</name>
</gene>
<dbReference type="InterPro" id="IPR053154">
    <property type="entry name" value="c-di-AMP_regulator"/>
</dbReference>
<protein>
    <submittedName>
        <fullName evidence="1">YbbR family protein</fullName>
    </submittedName>
</protein>
<dbReference type="Proteomes" id="UP000001572">
    <property type="component" value="Chromosome"/>
</dbReference>
<organism evidence="1 2">
    <name type="scientific">Alkaliphilus metalliredigens (strain QYMF)</name>
    <dbReference type="NCBI Taxonomy" id="293826"/>
    <lineage>
        <taxon>Bacteria</taxon>
        <taxon>Bacillati</taxon>
        <taxon>Bacillota</taxon>
        <taxon>Clostridia</taxon>
        <taxon>Peptostreptococcales</taxon>
        <taxon>Natronincolaceae</taxon>
        <taxon>Alkaliphilus</taxon>
    </lineage>
</organism>
<dbReference type="KEGG" id="amt:Amet_4312"/>
<dbReference type="Gene3D" id="2.170.120.30">
    <property type="match status" value="2"/>
</dbReference>
<dbReference type="Gene3D" id="2.170.120.40">
    <property type="entry name" value="YbbR-like domain"/>
    <property type="match status" value="2"/>
</dbReference>
<dbReference type="PANTHER" id="PTHR37804">
    <property type="entry name" value="CDAA REGULATORY PROTEIN CDAR"/>
    <property type="match status" value="1"/>
</dbReference>
<accession>A6TW18</accession>
<dbReference type="eggNOG" id="COG4856">
    <property type="taxonomic scope" value="Bacteria"/>
</dbReference>
<dbReference type="Pfam" id="PF07949">
    <property type="entry name" value="YbbR"/>
    <property type="match status" value="4"/>
</dbReference>
<evidence type="ECO:0000313" key="2">
    <source>
        <dbReference type="Proteomes" id="UP000001572"/>
    </source>
</evidence>
<dbReference type="EMBL" id="CP000724">
    <property type="protein sequence ID" value="ABR50386.1"/>
    <property type="molecule type" value="Genomic_DNA"/>
</dbReference>
<proteinExistence type="predicted"/>
<reference evidence="2" key="1">
    <citation type="journal article" date="2016" name="Genome Announc.">
        <title>Complete genome sequence of Alkaliphilus metalliredigens strain QYMF, an alkaliphilic and metal-reducing bacterium isolated from borax-contaminated leachate ponds.</title>
        <authorList>
            <person name="Hwang C."/>
            <person name="Copeland A."/>
            <person name="Lucas S."/>
            <person name="Lapidus A."/>
            <person name="Barry K."/>
            <person name="Detter J.C."/>
            <person name="Glavina Del Rio T."/>
            <person name="Hammon N."/>
            <person name="Israni S."/>
            <person name="Dalin E."/>
            <person name="Tice H."/>
            <person name="Pitluck S."/>
            <person name="Chertkov O."/>
            <person name="Brettin T."/>
            <person name="Bruce D."/>
            <person name="Han C."/>
            <person name="Schmutz J."/>
            <person name="Larimer F."/>
            <person name="Land M.L."/>
            <person name="Hauser L."/>
            <person name="Kyrpides N."/>
            <person name="Mikhailova N."/>
            <person name="Ye Q."/>
            <person name="Zhou J."/>
            <person name="Richardson P."/>
            <person name="Fields M.W."/>
        </authorList>
    </citation>
    <scope>NUCLEOTIDE SEQUENCE [LARGE SCALE GENOMIC DNA]</scope>
    <source>
        <strain evidence="2">QYMF</strain>
    </source>
</reference>
<keyword evidence="2" id="KW-1185">Reference proteome</keyword>
<dbReference type="STRING" id="293826.Amet_4312"/>
<name>A6TW18_ALKMQ</name>
<dbReference type="RefSeq" id="WP_012065333.1">
    <property type="nucleotide sequence ID" value="NC_009633.1"/>
</dbReference>
<dbReference type="PANTHER" id="PTHR37804:SF1">
    <property type="entry name" value="CDAA REGULATORY PROTEIN CDAR"/>
    <property type="match status" value="1"/>
</dbReference>
<dbReference type="InterPro" id="IPR012505">
    <property type="entry name" value="YbbR"/>
</dbReference>